<feature type="compositionally biased region" description="Basic and acidic residues" evidence="10">
    <location>
        <begin position="185"/>
        <end position="198"/>
    </location>
</feature>
<feature type="domain" description="Gcp-like" evidence="11">
    <location>
        <begin position="46"/>
        <end position="259"/>
    </location>
</feature>
<feature type="binding site" evidence="9">
    <location>
        <position position="463"/>
    </location>
    <ligand>
        <name>substrate</name>
    </ligand>
</feature>
<dbReference type="RefSeq" id="XP_019913904.1">
    <property type="nucleotide sequence ID" value="XM_020058207.1"/>
</dbReference>
<dbReference type="GO" id="GO:0061711">
    <property type="term" value="F:tRNA N(6)-L-threonylcarbamoyladenine synthase activity"/>
    <property type="evidence" value="ECO:0007669"/>
    <property type="project" value="UniProtKB-EC"/>
</dbReference>
<evidence type="ECO:0000256" key="9">
    <source>
        <dbReference type="HAMAP-Rule" id="MF_03180"/>
    </source>
</evidence>
<keyword evidence="9" id="KW-0539">Nucleus</keyword>
<comment type="similarity">
    <text evidence="9">Belongs to the KAE1 / TsaD family.</text>
</comment>
<dbReference type="FunFam" id="3.30.420.40:FF:000105">
    <property type="entry name" value="Probable tRNA N6-adenosine threonylcarbamoyltransferase"/>
    <property type="match status" value="1"/>
</dbReference>
<evidence type="ECO:0000256" key="8">
    <source>
        <dbReference type="ARBA" id="ARBA00048117"/>
    </source>
</evidence>
<dbReference type="InterPro" id="IPR043129">
    <property type="entry name" value="ATPase_NBD"/>
</dbReference>
<dbReference type="SUPFAM" id="SSF53067">
    <property type="entry name" value="Actin-like ATPase domain"/>
    <property type="match status" value="2"/>
</dbReference>
<dbReference type="KEGG" id="pcot:PCOAH_00013980"/>
<evidence type="ECO:0000256" key="7">
    <source>
        <dbReference type="ARBA" id="ARBA00030439"/>
    </source>
</evidence>
<dbReference type="PRINTS" id="PR00789">
    <property type="entry name" value="OSIALOPTASE"/>
</dbReference>
<comment type="cofactor">
    <cofactor evidence="9">
        <name>a divalent metal cation</name>
        <dbReference type="ChEBI" id="CHEBI:60240"/>
    </cofactor>
    <text evidence="9">Binds 1 divalent metal cation per subunit.</text>
</comment>
<feature type="binding site" evidence="9">
    <location>
        <position position="147"/>
    </location>
    <ligand>
        <name>a divalent metal cation</name>
        <dbReference type="ChEBI" id="CHEBI:60240"/>
    </ligand>
</feature>
<reference evidence="13" key="1">
    <citation type="submission" date="2016-06" db="EMBL/GenBank/DDBJ databases">
        <title>First high quality genome sequence of Plasmodium coatneyi using continuous long reads from single molecule, real-time sequencing.</title>
        <authorList>
            <person name="Chien J.-T."/>
            <person name="Pakala S.B."/>
            <person name="Geraldo J.A."/>
            <person name="Lapp S.A."/>
            <person name="Barnwell J.W."/>
            <person name="Kissinger J.C."/>
            <person name="Galinski M.R."/>
            <person name="Humphrey J.C."/>
        </authorList>
    </citation>
    <scope>NUCLEOTIDE SEQUENCE [LARGE SCALE GENOMIC DNA]</scope>
    <source>
        <strain evidence="13">Hackeri</strain>
    </source>
</reference>
<dbReference type="GeneID" id="30908124"/>
<feature type="region of interest" description="Disordered" evidence="10">
    <location>
        <begin position="267"/>
        <end position="338"/>
    </location>
</feature>
<evidence type="ECO:0000259" key="11">
    <source>
        <dbReference type="Pfam" id="PF00814"/>
    </source>
</evidence>
<keyword evidence="6 9" id="KW-0012">Acyltransferase</keyword>
<keyword evidence="2 9" id="KW-0963">Cytoplasm</keyword>
<name>A0A1B1DX52_9APIC</name>
<feature type="compositionally biased region" description="Acidic residues" evidence="10">
    <location>
        <begin position="305"/>
        <end position="324"/>
    </location>
</feature>
<evidence type="ECO:0000256" key="6">
    <source>
        <dbReference type="ARBA" id="ARBA00023315"/>
    </source>
</evidence>
<comment type="catalytic activity">
    <reaction evidence="8 9">
        <text>L-threonylcarbamoyladenylate + adenosine(37) in tRNA = N(6)-L-threonylcarbamoyladenosine(37) in tRNA + AMP + H(+)</text>
        <dbReference type="Rhea" id="RHEA:37059"/>
        <dbReference type="Rhea" id="RHEA-COMP:10162"/>
        <dbReference type="Rhea" id="RHEA-COMP:10163"/>
        <dbReference type="ChEBI" id="CHEBI:15378"/>
        <dbReference type="ChEBI" id="CHEBI:73682"/>
        <dbReference type="ChEBI" id="CHEBI:74411"/>
        <dbReference type="ChEBI" id="CHEBI:74418"/>
        <dbReference type="ChEBI" id="CHEBI:456215"/>
        <dbReference type="EC" id="2.3.1.234"/>
    </reaction>
</comment>
<evidence type="ECO:0000313" key="12">
    <source>
        <dbReference type="EMBL" id="ANQ07209.1"/>
    </source>
</evidence>
<dbReference type="InterPro" id="IPR000905">
    <property type="entry name" value="Gcp-like_dom"/>
</dbReference>
<dbReference type="Proteomes" id="UP000092716">
    <property type="component" value="Chromosome 6"/>
</dbReference>
<dbReference type="GO" id="GO:0000408">
    <property type="term" value="C:EKC/KEOPS complex"/>
    <property type="evidence" value="ECO:0007669"/>
    <property type="project" value="InterPro"/>
</dbReference>
<protein>
    <recommendedName>
        <fullName evidence="1">N(6)-L-threonylcarbamoyladenine synthase</fullName>
        <ecNumber evidence="1">2.3.1.234</ecNumber>
    </recommendedName>
    <alternativeName>
        <fullName evidence="7">N6-L-threonylcarbamoyladenine synthase</fullName>
    </alternativeName>
</protein>
<evidence type="ECO:0000256" key="10">
    <source>
        <dbReference type="SAM" id="MobiDB-lite"/>
    </source>
</evidence>
<dbReference type="AlphaFoldDB" id="A0A1B1DX52"/>
<feature type="binding site" evidence="9">
    <location>
        <position position="181"/>
    </location>
    <ligand>
        <name>substrate</name>
    </ligand>
</feature>
<keyword evidence="13" id="KW-1185">Reference proteome</keyword>
<dbReference type="Pfam" id="PF00814">
    <property type="entry name" value="TsaD"/>
    <property type="match status" value="2"/>
</dbReference>
<dbReference type="EMBL" id="CP016244">
    <property type="protein sequence ID" value="ANQ07209.1"/>
    <property type="molecule type" value="Genomic_DNA"/>
</dbReference>
<dbReference type="EC" id="2.3.1.234" evidence="1"/>
<dbReference type="PANTHER" id="PTHR11735:SF14">
    <property type="entry name" value="TRNA N6-ADENOSINE THREONYLCARBAMOYLTRANSFERASE"/>
    <property type="match status" value="1"/>
</dbReference>
<sequence>MMKESTAGGASSLPEQPKYILGLEGSANKLGVSIINSDFQILVNMRRTYVSEIGCGFIPRQINAHHKYYIIDMIKDCLNKLKIKMTDIHLICYTKGPGIGSALYIAYNISKFFSLLFNIPVIGVNHCIAHIEMGIFITKLYHPIILYVSGSNTQIIYFNNHKKRYEIIGETLDIAIGNVIDSGDPHGGHVPEGQEKDTAPQAHNTTNDPNVTSTSNRPNRQNKQMRTDQCDYTELLFFPYTIKGMDISFSGYDYYVSKYFSKYISKRGKKGKSSDGGEAPLGDENAPKRKKGQDKEEANQGEKENDNDEDEDDDDKDDKNDDDLTGNAQHFPQPNLSIHAGVQGSSYYEENVICSIGGKKNYGEGEHYAEEEDGAIETESDFFDSSSGEDAVGSDKEGGNLCNAPIEGQPNNGANVTDEEKRKIQICYSLQHHIFSMLIEITERAIAFTNSKEVIIVGGVGCNVFLQNMMKKMAKQKNIKIGFMDHSYCVDNGAMIAYTGYLEFLHTKNRDVYNFDNISIHQRYRTDDVLVTWR</sequence>
<dbReference type="Gene3D" id="3.30.420.40">
    <property type="match status" value="4"/>
</dbReference>
<feature type="binding site" evidence="9">
    <location>
        <position position="491"/>
    </location>
    <ligand>
        <name>a divalent metal cation</name>
        <dbReference type="ChEBI" id="CHEBI:60240"/>
    </ligand>
</feature>
<dbReference type="GO" id="GO:0005634">
    <property type="term" value="C:nucleus"/>
    <property type="evidence" value="ECO:0007669"/>
    <property type="project" value="UniProtKB-SubCell"/>
</dbReference>
<accession>A0A1B1DX52</accession>
<proteinExistence type="inferred from homology"/>
<evidence type="ECO:0000256" key="1">
    <source>
        <dbReference type="ARBA" id="ARBA00012156"/>
    </source>
</evidence>
<keyword evidence="5 9" id="KW-0479">Metal-binding</keyword>
<dbReference type="VEuPathDB" id="PlasmoDB:PCOAH_00013980"/>
<dbReference type="FunFam" id="3.30.420.40:FF:000158">
    <property type="entry name" value="Probable tRNA N6-adenosine threonylcarbamoyltransferase"/>
    <property type="match status" value="1"/>
</dbReference>
<dbReference type="HAMAP" id="MF_01446">
    <property type="entry name" value="Kae1"/>
    <property type="match status" value="1"/>
</dbReference>
<evidence type="ECO:0000256" key="3">
    <source>
        <dbReference type="ARBA" id="ARBA00022679"/>
    </source>
</evidence>
<gene>
    <name evidence="12" type="ORF">PCOAH_00013980</name>
</gene>
<organism evidence="12 13">
    <name type="scientific">Plasmodium coatneyi</name>
    <dbReference type="NCBI Taxonomy" id="208452"/>
    <lineage>
        <taxon>Eukaryota</taxon>
        <taxon>Sar</taxon>
        <taxon>Alveolata</taxon>
        <taxon>Apicomplexa</taxon>
        <taxon>Aconoidasida</taxon>
        <taxon>Haemosporida</taxon>
        <taxon>Plasmodiidae</taxon>
        <taxon>Plasmodium</taxon>
    </lineage>
</organism>
<dbReference type="OrthoDB" id="10254073at2759"/>
<feature type="compositionally biased region" description="Basic and acidic residues" evidence="10">
    <location>
        <begin position="293"/>
        <end position="304"/>
    </location>
</feature>
<dbReference type="PANTHER" id="PTHR11735">
    <property type="entry name" value="TRNA N6-ADENOSINE THREONYLCARBAMOYLTRANSFERASE"/>
    <property type="match status" value="1"/>
</dbReference>
<keyword evidence="3 9" id="KW-0808">Transferase</keyword>
<dbReference type="InterPro" id="IPR017861">
    <property type="entry name" value="KAE1/TsaD"/>
</dbReference>
<evidence type="ECO:0000256" key="5">
    <source>
        <dbReference type="ARBA" id="ARBA00022723"/>
    </source>
</evidence>
<feature type="binding site" evidence="9">
    <location>
        <position position="130"/>
    </location>
    <ligand>
        <name>a divalent metal cation</name>
        <dbReference type="ChEBI" id="CHEBI:60240"/>
    </ligand>
</feature>
<dbReference type="GO" id="GO:0046872">
    <property type="term" value="F:metal ion binding"/>
    <property type="evidence" value="ECO:0007669"/>
    <property type="project" value="UniProtKB-KW"/>
</dbReference>
<comment type="subcellular location">
    <subcellularLocation>
        <location evidence="9">Cytoplasm</location>
    </subcellularLocation>
    <subcellularLocation>
        <location evidence="9">Nucleus</location>
    </subcellularLocation>
</comment>
<dbReference type="GO" id="GO:0005737">
    <property type="term" value="C:cytoplasm"/>
    <property type="evidence" value="ECO:0007669"/>
    <property type="project" value="UniProtKB-SubCell"/>
</dbReference>
<feature type="compositionally biased region" description="Polar residues" evidence="10">
    <location>
        <begin position="201"/>
        <end position="224"/>
    </location>
</feature>
<dbReference type="GO" id="GO:0002949">
    <property type="term" value="P:tRNA threonylcarbamoyladenosine modification"/>
    <property type="evidence" value="ECO:0007669"/>
    <property type="project" value="UniProtKB-UniRule"/>
</dbReference>
<feature type="binding site" evidence="9">
    <location>
        <position position="126"/>
    </location>
    <ligand>
        <name>a divalent metal cation</name>
        <dbReference type="ChEBI" id="CHEBI:60240"/>
    </ligand>
</feature>
<comment type="caution">
    <text evidence="9">Lacks conserved residue(s) required for the propagation of feature annotation.</text>
</comment>
<feature type="compositionally biased region" description="Polar residues" evidence="10">
    <location>
        <begin position="326"/>
        <end position="336"/>
    </location>
</feature>
<evidence type="ECO:0000256" key="4">
    <source>
        <dbReference type="ARBA" id="ARBA00022694"/>
    </source>
</evidence>
<keyword evidence="4 9" id="KW-0819">tRNA processing</keyword>
<evidence type="ECO:0000313" key="13">
    <source>
        <dbReference type="Proteomes" id="UP000092716"/>
    </source>
</evidence>
<feature type="domain" description="Gcp-like" evidence="11">
    <location>
        <begin position="424"/>
        <end position="498"/>
    </location>
</feature>
<dbReference type="InterPro" id="IPR034680">
    <property type="entry name" value="Kae1_archaea_euk"/>
</dbReference>
<evidence type="ECO:0000256" key="2">
    <source>
        <dbReference type="ARBA" id="ARBA00022490"/>
    </source>
</evidence>
<feature type="region of interest" description="Disordered" evidence="10">
    <location>
        <begin position="185"/>
        <end position="227"/>
    </location>
</feature>